<sequence length="143" mass="14858">MRKFVIFATCVALAGCGSSEVEAPEAEAENAEAQEFTLDSTAMGNIAGTYEVKLADGSVSMQTINPDGTYVDTTPDGTRIGGGTWRTGDKGKMCFDPEGNDPEECYIGGAPGEDGAFEMRGADGTVQSSVRKVEAQAMAAPSE</sequence>
<keyword evidence="3" id="KW-1185">Reference proteome</keyword>
<dbReference type="AlphaFoldDB" id="A0A3T1CJ12"/>
<dbReference type="EMBL" id="AP019389">
    <property type="protein sequence ID" value="BBI20979.1"/>
    <property type="molecule type" value="Genomic_DNA"/>
</dbReference>
<dbReference type="Proteomes" id="UP000290057">
    <property type="component" value="Chromosome"/>
</dbReference>
<dbReference type="RefSeq" id="WP_130586640.1">
    <property type="nucleotide sequence ID" value="NZ_AP019389.1"/>
</dbReference>
<proteinExistence type="predicted"/>
<evidence type="ECO:0000313" key="2">
    <source>
        <dbReference type="EMBL" id="BBI20979.1"/>
    </source>
</evidence>
<reference evidence="2 3" key="1">
    <citation type="submission" date="2019-01" db="EMBL/GenBank/DDBJ databases">
        <title>Complete genome sequence of Erythrobacter flavus KJ5.</title>
        <authorList>
            <person name="Kanesaki Y."/>
            <person name="Brotosudarmo T."/>
            <person name="Moriuchi R."/>
            <person name="Awai K."/>
        </authorList>
    </citation>
    <scope>NUCLEOTIDE SEQUENCE [LARGE SCALE GENOMIC DNA]</scope>
    <source>
        <strain evidence="2 3">KJ5</strain>
    </source>
</reference>
<organism evidence="2 3">
    <name type="scientific">Qipengyuania flava</name>
    <dbReference type="NCBI Taxonomy" id="192812"/>
    <lineage>
        <taxon>Bacteria</taxon>
        <taxon>Pseudomonadati</taxon>
        <taxon>Pseudomonadota</taxon>
        <taxon>Alphaproteobacteria</taxon>
        <taxon>Sphingomonadales</taxon>
        <taxon>Erythrobacteraceae</taxon>
        <taxon>Qipengyuania</taxon>
    </lineage>
</organism>
<feature type="chain" id="PRO_5019301532" evidence="1">
    <location>
        <begin position="24"/>
        <end position="143"/>
    </location>
</feature>
<dbReference type="PROSITE" id="PS51257">
    <property type="entry name" value="PROKAR_LIPOPROTEIN"/>
    <property type="match status" value="1"/>
</dbReference>
<name>A0A3T1CJ12_9SPHN</name>
<protein>
    <submittedName>
        <fullName evidence="2">Uncharacterized protein</fullName>
    </submittedName>
</protein>
<accession>A0A3T1CJ12</accession>
<evidence type="ECO:0000313" key="3">
    <source>
        <dbReference type="Proteomes" id="UP000290057"/>
    </source>
</evidence>
<feature type="signal peptide" evidence="1">
    <location>
        <begin position="1"/>
        <end position="23"/>
    </location>
</feature>
<gene>
    <name evidence="2" type="ORF">EKJ_18260</name>
</gene>
<evidence type="ECO:0000256" key="1">
    <source>
        <dbReference type="SAM" id="SignalP"/>
    </source>
</evidence>
<keyword evidence="1" id="KW-0732">Signal</keyword>